<name>A0A9D2RKT5_9FIRM</name>
<evidence type="ECO:0000313" key="8">
    <source>
        <dbReference type="Proteomes" id="UP000886804"/>
    </source>
</evidence>
<dbReference type="InterPro" id="IPR041679">
    <property type="entry name" value="DNA2/NAM7-like_C"/>
</dbReference>
<dbReference type="Gene3D" id="3.40.960.10">
    <property type="entry name" value="VSR Endonuclease"/>
    <property type="match status" value="1"/>
</dbReference>
<proteinExistence type="predicted"/>
<reference evidence="7" key="2">
    <citation type="submission" date="2021-04" db="EMBL/GenBank/DDBJ databases">
        <authorList>
            <person name="Gilroy R."/>
        </authorList>
    </citation>
    <scope>NUCLEOTIDE SEQUENCE</scope>
    <source>
        <strain evidence="7">CHK188-4685</strain>
    </source>
</reference>
<dbReference type="GO" id="GO:0016787">
    <property type="term" value="F:hydrolase activity"/>
    <property type="evidence" value="ECO:0007669"/>
    <property type="project" value="UniProtKB-KW"/>
</dbReference>
<comment type="caution">
    <text evidence="7">The sequence shown here is derived from an EMBL/GenBank/DDBJ whole genome shotgun (WGS) entry which is preliminary data.</text>
</comment>
<dbReference type="Pfam" id="PF13087">
    <property type="entry name" value="AAA_12"/>
    <property type="match status" value="1"/>
</dbReference>
<reference evidence="7" key="1">
    <citation type="journal article" date="2021" name="PeerJ">
        <title>Extensive microbial diversity within the chicken gut microbiome revealed by metagenomics and culture.</title>
        <authorList>
            <person name="Gilroy R."/>
            <person name="Ravi A."/>
            <person name="Getino M."/>
            <person name="Pursley I."/>
            <person name="Horton D.L."/>
            <person name="Alikhan N.F."/>
            <person name="Baker D."/>
            <person name="Gharbi K."/>
            <person name="Hall N."/>
            <person name="Watson M."/>
            <person name="Adriaenssens E.M."/>
            <person name="Foster-Nyarko E."/>
            <person name="Jarju S."/>
            <person name="Secka A."/>
            <person name="Antonio M."/>
            <person name="Oren A."/>
            <person name="Chaudhuri R.R."/>
            <person name="La Ragione R."/>
            <person name="Hildebrand F."/>
            <person name="Pallen M.J."/>
        </authorList>
    </citation>
    <scope>NUCLEOTIDE SEQUENCE</scope>
    <source>
        <strain evidence="7">CHK188-4685</strain>
    </source>
</reference>
<dbReference type="InterPro" id="IPR050534">
    <property type="entry name" value="Coronavir_polyprotein_1ab"/>
</dbReference>
<feature type="domain" description="DUF2726" evidence="5">
    <location>
        <begin position="177"/>
        <end position="292"/>
    </location>
</feature>
<evidence type="ECO:0000256" key="4">
    <source>
        <dbReference type="ARBA" id="ARBA00022840"/>
    </source>
</evidence>
<accession>A0A9D2RKT5</accession>
<dbReference type="AlphaFoldDB" id="A0A9D2RKT5"/>
<protein>
    <submittedName>
        <fullName evidence="7">DUF2726 domain-containing protein</fullName>
    </submittedName>
</protein>
<evidence type="ECO:0000259" key="5">
    <source>
        <dbReference type="Pfam" id="PF10881"/>
    </source>
</evidence>
<sequence>MKGRYLQQAQPLLYVDVTDDRTDQKNTAPGEIEQIVRYAAAHKDKTIGVITPFVNQKNAIEKRLKEEGLDQVACGTVHAFQGDEKDVILFSTAITGQTGEGTYGWLKNNRELINVAVSRAREQLIVLSNTRNLERLHKQEEEDDLYDLVQYVRTNGKSRVTPQNTASRALGIKPYSTATEEAFLTTLNHALDNIWLSQNRFSVEKEVAVSQVFEDNLSLSDLFYTGRFDFVVYERSSQRKYPVLVIELDGREHYENEIVMARDRKKEEICRAHDMELIRVENSYARRYQHIKGILEAYFAAAR</sequence>
<keyword evidence="3" id="KW-0347">Helicase</keyword>
<dbReference type="InterPro" id="IPR047187">
    <property type="entry name" value="SF1_C_Upf1"/>
</dbReference>
<evidence type="ECO:0000259" key="6">
    <source>
        <dbReference type="Pfam" id="PF13087"/>
    </source>
</evidence>
<dbReference type="Gene3D" id="3.40.50.300">
    <property type="entry name" value="P-loop containing nucleotide triphosphate hydrolases"/>
    <property type="match status" value="1"/>
</dbReference>
<dbReference type="Pfam" id="PF10881">
    <property type="entry name" value="DUF2726"/>
    <property type="match status" value="1"/>
</dbReference>
<dbReference type="EMBL" id="DWYS01000059">
    <property type="protein sequence ID" value="HJB07208.1"/>
    <property type="molecule type" value="Genomic_DNA"/>
</dbReference>
<feature type="domain" description="DNA2/NAM7 helicase-like C-terminal" evidence="6">
    <location>
        <begin position="8"/>
        <end position="130"/>
    </location>
</feature>
<dbReference type="InterPro" id="IPR024402">
    <property type="entry name" value="DUF2726"/>
</dbReference>
<dbReference type="InterPro" id="IPR027417">
    <property type="entry name" value="P-loop_NTPase"/>
</dbReference>
<keyword evidence="4" id="KW-0067">ATP-binding</keyword>
<dbReference type="CDD" id="cd18808">
    <property type="entry name" value="SF1_C_Upf1"/>
    <property type="match status" value="1"/>
</dbReference>
<dbReference type="GO" id="GO:0043139">
    <property type="term" value="F:5'-3' DNA helicase activity"/>
    <property type="evidence" value="ECO:0007669"/>
    <property type="project" value="TreeGrafter"/>
</dbReference>
<dbReference type="GO" id="GO:0005524">
    <property type="term" value="F:ATP binding"/>
    <property type="evidence" value="ECO:0007669"/>
    <property type="project" value="UniProtKB-KW"/>
</dbReference>
<evidence type="ECO:0000256" key="1">
    <source>
        <dbReference type="ARBA" id="ARBA00022741"/>
    </source>
</evidence>
<evidence type="ECO:0000256" key="3">
    <source>
        <dbReference type="ARBA" id="ARBA00022806"/>
    </source>
</evidence>
<dbReference type="Proteomes" id="UP000886804">
    <property type="component" value="Unassembled WGS sequence"/>
</dbReference>
<keyword evidence="1" id="KW-0547">Nucleotide-binding</keyword>
<organism evidence="7 8">
    <name type="scientific">Candidatus Enterocloster faecavium</name>
    <dbReference type="NCBI Taxonomy" id="2838560"/>
    <lineage>
        <taxon>Bacteria</taxon>
        <taxon>Bacillati</taxon>
        <taxon>Bacillota</taxon>
        <taxon>Clostridia</taxon>
        <taxon>Lachnospirales</taxon>
        <taxon>Lachnospiraceae</taxon>
        <taxon>Enterocloster</taxon>
    </lineage>
</organism>
<dbReference type="PANTHER" id="PTHR43788:SF8">
    <property type="entry name" value="DNA-BINDING PROTEIN SMUBP-2"/>
    <property type="match status" value="1"/>
</dbReference>
<evidence type="ECO:0000313" key="7">
    <source>
        <dbReference type="EMBL" id="HJB07208.1"/>
    </source>
</evidence>
<keyword evidence="2" id="KW-0378">Hydrolase</keyword>
<evidence type="ECO:0000256" key="2">
    <source>
        <dbReference type="ARBA" id="ARBA00022801"/>
    </source>
</evidence>
<dbReference type="SUPFAM" id="SSF52540">
    <property type="entry name" value="P-loop containing nucleoside triphosphate hydrolases"/>
    <property type="match status" value="1"/>
</dbReference>
<gene>
    <name evidence="7" type="ORF">H9716_05015</name>
</gene>
<dbReference type="PANTHER" id="PTHR43788">
    <property type="entry name" value="DNA2/NAM7 HELICASE FAMILY MEMBER"/>
    <property type="match status" value="1"/>
</dbReference>